<dbReference type="SUPFAM" id="SSF82199">
    <property type="entry name" value="SET domain"/>
    <property type="match status" value="1"/>
</dbReference>
<dbReference type="InterPro" id="IPR053209">
    <property type="entry name" value="Gramillin-biosynth_MTr"/>
</dbReference>
<dbReference type="PANTHER" id="PTHR47643:SF2">
    <property type="entry name" value="TPR DOMAIN PROTEIN (AFU_ORTHOLOGUE AFUA_5G12710)"/>
    <property type="match status" value="1"/>
</dbReference>
<organism evidence="1 2">
    <name type="scientific">Orbilia ellipsospora</name>
    <dbReference type="NCBI Taxonomy" id="2528407"/>
    <lineage>
        <taxon>Eukaryota</taxon>
        <taxon>Fungi</taxon>
        <taxon>Dikarya</taxon>
        <taxon>Ascomycota</taxon>
        <taxon>Pezizomycotina</taxon>
        <taxon>Orbiliomycetes</taxon>
        <taxon>Orbiliales</taxon>
        <taxon>Orbiliaceae</taxon>
        <taxon>Orbilia</taxon>
    </lineage>
</organism>
<dbReference type="PANTHER" id="PTHR47643">
    <property type="entry name" value="TPR DOMAIN PROTEIN (AFU_ORTHOLOGUE AFUA_5G12710)"/>
    <property type="match status" value="1"/>
</dbReference>
<dbReference type="SUPFAM" id="SSF48452">
    <property type="entry name" value="TPR-like"/>
    <property type="match status" value="1"/>
</dbReference>
<reference evidence="1 2" key="1">
    <citation type="submission" date="2019-10" db="EMBL/GenBank/DDBJ databases">
        <authorList>
            <person name="Palmer J.M."/>
        </authorList>
    </citation>
    <scope>NUCLEOTIDE SEQUENCE [LARGE SCALE GENOMIC DNA]</scope>
    <source>
        <strain evidence="1 2">TWF694</strain>
    </source>
</reference>
<keyword evidence="2" id="KW-1185">Reference proteome</keyword>
<accession>A0AAV9X1L2</accession>
<dbReference type="InterPro" id="IPR011990">
    <property type="entry name" value="TPR-like_helical_dom_sf"/>
</dbReference>
<gene>
    <name evidence="1" type="ORF">TWF694_003046</name>
</gene>
<comment type="caution">
    <text evidence="1">The sequence shown here is derived from an EMBL/GenBank/DDBJ whole genome shotgun (WGS) entry which is preliminary data.</text>
</comment>
<dbReference type="InterPro" id="IPR046341">
    <property type="entry name" value="SET_dom_sf"/>
</dbReference>
<dbReference type="Gene3D" id="1.25.40.10">
    <property type="entry name" value="Tetratricopeptide repeat domain"/>
    <property type="match status" value="1"/>
</dbReference>
<sequence>MPRKPQSHLQRRLRTIKRELISSAFVRVAEFSEKVAMALSPSYKFAHLDFNDPIDENEKDKDDSFHQQPASLKHPHNSHLFRYLTSLPDTKDPQYAESVYNTRVEFQPYPPSVTKCLENTLLKDLILGERNFGKFLLVKAALAPKFLNAVYVLIEDETGRWDLLHIFNFPFFKNASDRILPGQLMLIKEPHYYVGHDRLPAVRVDHASDILYVTCDNPHVPDKWQKKDAHGRGILPRVLRYDGELRMRWKKWNQAIDFFNHSLRLITATSPASVPVADLALRDVVCEILRFRVGAYFYAGYYELSLKDANILLARNFNPTAAWYKANILFKNRQHDECRKILHKIMHSKSRFKFKECSAMLDQIQIHKNHLKGRYNMRHILERCNEGKHELFAGDYVSDMRLKNSPVHGRGMFAVKDFKAGELVCAVKAFATVYGKDNTLIEVTDQDGNFVEKKIGPKLVSRVLEKMICEPKSAWIICRLASDYAVGTALTDEDDNIILDRYYLNDLKTRCDGN</sequence>
<dbReference type="EMBL" id="JAVHJO010000012">
    <property type="protein sequence ID" value="KAK6531881.1"/>
    <property type="molecule type" value="Genomic_DNA"/>
</dbReference>
<dbReference type="Proteomes" id="UP001365542">
    <property type="component" value="Unassembled WGS sequence"/>
</dbReference>
<dbReference type="CDD" id="cd08161">
    <property type="entry name" value="SET"/>
    <property type="match status" value="1"/>
</dbReference>
<protein>
    <submittedName>
        <fullName evidence="1">Uncharacterized protein</fullName>
    </submittedName>
</protein>
<evidence type="ECO:0000313" key="1">
    <source>
        <dbReference type="EMBL" id="KAK6531881.1"/>
    </source>
</evidence>
<dbReference type="AlphaFoldDB" id="A0AAV9X1L2"/>
<name>A0AAV9X1L2_9PEZI</name>
<evidence type="ECO:0000313" key="2">
    <source>
        <dbReference type="Proteomes" id="UP001365542"/>
    </source>
</evidence>
<proteinExistence type="predicted"/>